<proteinExistence type="predicted"/>
<sequence length="90" mass="10710">MALLARAKHEFQSNMYVERVLHLAANFVKIPSTPASRQDFNLEHRKMLKERLQFKVIRARELRLQHRGQKLLELLERRTANQTGSPSRRF</sequence>
<comment type="caution">
    <text evidence="1">The sequence shown here is derived from an EMBL/GenBank/DDBJ whole genome shotgun (WGS) entry which is preliminary data.</text>
</comment>
<accession>A0A1W0XBM3</accession>
<gene>
    <name evidence="1" type="ORF">BV898_01378</name>
</gene>
<dbReference type="Proteomes" id="UP000192578">
    <property type="component" value="Unassembled WGS sequence"/>
</dbReference>
<dbReference type="AlphaFoldDB" id="A0A1W0XBM3"/>
<name>A0A1W0XBM3_HYPEX</name>
<reference evidence="2" key="1">
    <citation type="submission" date="2017-01" db="EMBL/GenBank/DDBJ databases">
        <title>Comparative genomics of anhydrobiosis in the tardigrade Hypsibius dujardini.</title>
        <authorList>
            <person name="Yoshida Y."/>
            <person name="Koutsovoulos G."/>
            <person name="Laetsch D."/>
            <person name="Stevens L."/>
            <person name="Kumar S."/>
            <person name="Horikawa D."/>
            <person name="Ishino K."/>
            <person name="Komine S."/>
            <person name="Tomita M."/>
            <person name="Blaxter M."/>
            <person name="Arakawa K."/>
        </authorList>
    </citation>
    <scope>NUCLEOTIDE SEQUENCE [LARGE SCALE GENOMIC DNA]</scope>
    <source>
        <strain evidence="2">Z151</strain>
    </source>
</reference>
<protein>
    <submittedName>
        <fullName evidence="1">Uncharacterized protein</fullName>
    </submittedName>
</protein>
<evidence type="ECO:0000313" key="2">
    <source>
        <dbReference type="Proteomes" id="UP000192578"/>
    </source>
</evidence>
<keyword evidence="2" id="KW-1185">Reference proteome</keyword>
<dbReference type="EMBL" id="MTYJ01000005">
    <property type="protein sequence ID" value="OQV24788.1"/>
    <property type="molecule type" value="Genomic_DNA"/>
</dbReference>
<organism evidence="1 2">
    <name type="scientific">Hypsibius exemplaris</name>
    <name type="common">Freshwater tardigrade</name>
    <dbReference type="NCBI Taxonomy" id="2072580"/>
    <lineage>
        <taxon>Eukaryota</taxon>
        <taxon>Metazoa</taxon>
        <taxon>Ecdysozoa</taxon>
        <taxon>Tardigrada</taxon>
        <taxon>Eutardigrada</taxon>
        <taxon>Parachela</taxon>
        <taxon>Hypsibioidea</taxon>
        <taxon>Hypsibiidae</taxon>
        <taxon>Hypsibius</taxon>
    </lineage>
</organism>
<evidence type="ECO:0000313" key="1">
    <source>
        <dbReference type="EMBL" id="OQV24788.1"/>
    </source>
</evidence>